<feature type="region of interest" description="Disordered" evidence="1">
    <location>
        <begin position="521"/>
        <end position="554"/>
    </location>
</feature>
<dbReference type="EMBL" id="LVYI01000004">
    <property type="protein sequence ID" value="OAP60315.1"/>
    <property type="molecule type" value="Genomic_DNA"/>
</dbReference>
<proteinExistence type="predicted"/>
<dbReference type="RefSeq" id="XP_018693682.1">
    <property type="nucleotide sequence ID" value="XM_018836829.1"/>
</dbReference>
<dbReference type="GeneID" id="30009485"/>
<protein>
    <submittedName>
        <fullName evidence="2">Uncharacterized protein</fullName>
    </submittedName>
</protein>
<feature type="region of interest" description="Disordered" evidence="1">
    <location>
        <begin position="43"/>
        <end position="93"/>
    </location>
</feature>
<accession>A0A178ZMQ9</accession>
<dbReference type="AlphaFoldDB" id="A0A178ZMQ9"/>
<dbReference type="OrthoDB" id="4138385at2759"/>
<name>A0A178ZMQ9_9EURO</name>
<feature type="compositionally biased region" description="Polar residues" evidence="1">
    <location>
        <begin position="526"/>
        <end position="554"/>
    </location>
</feature>
<feature type="compositionally biased region" description="Low complexity" evidence="1">
    <location>
        <begin position="63"/>
        <end position="72"/>
    </location>
</feature>
<keyword evidence="3" id="KW-1185">Reference proteome</keyword>
<comment type="caution">
    <text evidence="2">The sequence shown here is derived from an EMBL/GenBank/DDBJ whole genome shotgun (WGS) entry which is preliminary data.</text>
</comment>
<dbReference type="PANTHER" id="PTHR37540">
    <property type="entry name" value="TRANSCRIPTION FACTOR (ACR-2), PUTATIVE-RELATED-RELATED"/>
    <property type="match status" value="1"/>
</dbReference>
<sequence length="554" mass="62883">MAETTPPKPNYLTDLLWVNHDALNMKAQPHRQRVFTHIQQRYRPWQRRDSTQKLRKSIQLPPSSSRAQSSESGQDRSESSSTSPASSWTSTMSDRSSGLAAYKVKCLHGNSDPFNAYPVFISPRVNDILRFYRDIVIPSQYHTSVDGWTTFEAAKEDWRDVVNSLYEKGGALGFLARWAQVASNVAENSELAVQSLRFRSQSTSILLKKMQQGSGLVSKSSYWHIIALYMAEAQAGNADGAWLHVTMLSRALKHESQHGQVDITSLRSFMYNEACACCMFLRKPVLDYDRWIPEVFEVPWAEGRKGLQALQLSFSISLDPSIEDNFLRDMFIQERESLAVWRHGSERGNGLSAAVFTWWCSSHLVKHTKLVKFVLDRLDEAKEGKGQQSYLHRKNAYLALTAVYWTRLIAGDETILGQEIYQTKSPLRKLTRQLLEKDQLVVEFTGSMKYANARLWALYVGAQAEHDHLGIRRSDETWFSDQFSLLAARMSLSSWKAVRSILDGFLDCDVVEPHGSKFVPALLPRPSSTTQGGSRRSFSTPRPETELVGSQRTL</sequence>
<evidence type="ECO:0000256" key="1">
    <source>
        <dbReference type="SAM" id="MobiDB-lite"/>
    </source>
</evidence>
<evidence type="ECO:0000313" key="3">
    <source>
        <dbReference type="Proteomes" id="UP000078343"/>
    </source>
</evidence>
<feature type="compositionally biased region" description="Low complexity" evidence="1">
    <location>
        <begin position="79"/>
        <end position="93"/>
    </location>
</feature>
<evidence type="ECO:0000313" key="2">
    <source>
        <dbReference type="EMBL" id="OAP60315.1"/>
    </source>
</evidence>
<dbReference type="PANTHER" id="PTHR37540:SF5">
    <property type="entry name" value="TRANSCRIPTION FACTOR DOMAIN-CONTAINING PROTEIN"/>
    <property type="match status" value="1"/>
</dbReference>
<dbReference type="Proteomes" id="UP000078343">
    <property type="component" value="Unassembled WGS sequence"/>
</dbReference>
<gene>
    <name evidence="2" type="ORF">AYL99_05317</name>
</gene>
<reference evidence="2 3" key="1">
    <citation type="submission" date="2016-04" db="EMBL/GenBank/DDBJ databases">
        <title>Draft genome of Fonsecaea erecta CBS 125763.</title>
        <authorList>
            <person name="Weiss V.A."/>
            <person name="Vicente V.A."/>
            <person name="Raittz R.T."/>
            <person name="Moreno L.F."/>
            <person name="De Souza E.M."/>
            <person name="Pedrosa F.O."/>
            <person name="Steffens M.B."/>
            <person name="Faoro H."/>
            <person name="Tadra-Sfeir M.Z."/>
            <person name="Najafzadeh M.J."/>
            <person name="Felipe M.S."/>
            <person name="Teixeira M."/>
            <person name="Sun J."/>
            <person name="Xi L."/>
            <person name="Gomes R."/>
            <person name="De Azevedo C.M."/>
            <person name="Salgado C.G."/>
            <person name="Da Silva M.B."/>
            <person name="Nascimento M.F."/>
            <person name="Queiroz-Telles F."/>
            <person name="Attili D.S."/>
            <person name="Gorbushina A."/>
        </authorList>
    </citation>
    <scope>NUCLEOTIDE SEQUENCE [LARGE SCALE GENOMIC DNA]</scope>
    <source>
        <strain evidence="2 3">CBS 125763</strain>
    </source>
</reference>
<organism evidence="2 3">
    <name type="scientific">Fonsecaea erecta</name>
    <dbReference type="NCBI Taxonomy" id="1367422"/>
    <lineage>
        <taxon>Eukaryota</taxon>
        <taxon>Fungi</taxon>
        <taxon>Dikarya</taxon>
        <taxon>Ascomycota</taxon>
        <taxon>Pezizomycotina</taxon>
        <taxon>Eurotiomycetes</taxon>
        <taxon>Chaetothyriomycetidae</taxon>
        <taxon>Chaetothyriales</taxon>
        <taxon>Herpotrichiellaceae</taxon>
        <taxon>Fonsecaea</taxon>
    </lineage>
</organism>